<accession>A0AAW1LF14</accession>
<dbReference type="EMBL" id="JASPKY010000123">
    <property type="protein sequence ID" value="KAK9732008.1"/>
    <property type="molecule type" value="Genomic_DNA"/>
</dbReference>
<comment type="caution">
    <text evidence="2">The sequence shown here is derived from an EMBL/GenBank/DDBJ whole genome shotgun (WGS) entry which is preliminary data.</text>
</comment>
<gene>
    <name evidence="2" type="ORF">QE152_g13205</name>
</gene>
<protein>
    <submittedName>
        <fullName evidence="2">Uncharacterized protein</fullName>
    </submittedName>
</protein>
<organism evidence="2 3">
    <name type="scientific">Popillia japonica</name>
    <name type="common">Japanese beetle</name>
    <dbReference type="NCBI Taxonomy" id="7064"/>
    <lineage>
        <taxon>Eukaryota</taxon>
        <taxon>Metazoa</taxon>
        <taxon>Ecdysozoa</taxon>
        <taxon>Arthropoda</taxon>
        <taxon>Hexapoda</taxon>
        <taxon>Insecta</taxon>
        <taxon>Pterygota</taxon>
        <taxon>Neoptera</taxon>
        <taxon>Endopterygota</taxon>
        <taxon>Coleoptera</taxon>
        <taxon>Polyphaga</taxon>
        <taxon>Scarabaeiformia</taxon>
        <taxon>Scarabaeidae</taxon>
        <taxon>Rutelinae</taxon>
        <taxon>Popillia</taxon>
    </lineage>
</organism>
<proteinExistence type="predicted"/>
<reference evidence="2 3" key="1">
    <citation type="journal article" date="2024" name="BMC Genomics">
        <title>De novo assembly and annotation of Popillia japonica's genome with initial clues to its potential as an invasive pest.</title>
        <authorList>
            <person name="Cucini C."/>
            <person name="Boschi S."/>
            <person name="Funari R."/>
            <person name="Cardaioli E."/>
            <person name="Iannotti N."/>
            <person name="Marturano G."/>
            <person name="Paoli F."/>
            <person name="Bruttini M."/>
            <person name="Carapelli A."/>
            <person name="Frati F."/>
            <person name="Nardi F."/>
        </authorList>
    </citation>
    <scope>NUCLEOTIDE SEQUENCE [LARGE SCALE GENOMIC DNA]</scope>
    <source>
        <strain evidence="2">DMR45628</strain>
    </source>
</reference>
<dbReference type="Proteomes" id="UP001458880">
    <property type="component" value="Unassembled WGS sequence"/>
</dbReference>
<feature type="coiled-coil region" evidence="1">
    <location>
        <begin position="52"/>
        <end position="79"/>
    </location>
</feature>
<sequence length="228" mass="25736">MPTVTRANPDKKDETLVTMKISELNEVISETLVTMKISELNEVISSIVKKETDNLLSVINELKTDVQNLKESNIELIKLLTNKNTASYVLENPNKPRSSDRKKPTSLANVFINKKPAQQNKVLPSPEIQSRLEPSDHVAGVDKASVEETDGKWSEVVKRKKKFKKIDVIVGNSKAMKKLMWSEVVKRKKKFKKIDVIVGNSKANTGIKGVTKFCHLHVYRLAPDMHMC</sequence>
<keyword evidence="3" id="KW-1185">Reference proteome</keyword>
<dbReference type="AlphaFoldDB" id="A0AAW1LF14"/>
<evidence type="ECO:0000313" key="3">
    <source>
        <dbReference type="Proteomes" id="UP001458880"/>
    </source>
</evidence>
<keyword evidence="1" id="KW-0175">Coiled coil</keyword>
<name>A0AAW1LF14_POPJA</name>
<evidence type="ECO:0000256" key="1">
    <source>
        <dbReference type="SAM" id="Coils"/>
    </source>
</evidence>
<evidence type="ECO:0000313" key="2">
    <source>
        <dbReference type="EMBL" id="KAK9732008.1"/>
    </source>
</evidence>